<evidence type="ECO:0000313" key="5">
    <source>
        <dbReference type="Proteomes" id="UP001078443"/>
    </source>
</evidence>
<organism evidence="4 5">
    <name type="scientific">Clostridium aestuarii</name>
    <dbReference type="NCBI Taxonomy" id="338193"/>
    <lineage>
        <taxon>Bacteria</taxon>
        <taxon>Bacillati</taxon>
        <taxon>Bacillota</taxon>
        <taxon>Clostridia</taxon>
        <taxon>Eubacteriales</taxon>
        <taxon>Clostridiaceae</taxon>
        <taxon>Clostridium</taxon>
    </lineage>
</organism>
<dbReference type="PANTHER" id="PTHR43633:SF1">
    <property type="entry name" value="ALCOHOL DEHYDROGENASE YQHD"/>
    <property type="match status" value="1"/>
</dbReference>
<dbReference type="RefSeq" id="WP_268039065.1">
    <property type="nucleotide sequence ID" value="NZ_JAPQER010000001.1"/>
</dbReference>
<sequence>MWEKEININDIKEIRVKTTVYFGIGAITKISDISTQLKNMGIDKILIMTGKNSYKSTGAWDHVEKSLNANEIEYILYDKVTPNPNVVQVDEAAELGKKFGAKAVIGIGGGSPIDAAKGAAILLEYPDKNATELYEFNFTPEKAVPIIAINLTHGTGTEVDRFAVTTIEDKEYKPAIAYDCIYPLYAIDDPALMVSLPKNQTLYVSVDAINHVIEAATTTVSNPFDVLLAKETIRLVVKYLPKALENPNDLEARYYLLYASMIAGTSFDNGLLHFTHALEHPLSGVKPELTHGLGLGMLLPSIIKQIYVAKPNTLAAILSPMVEGLTGDPSEVDKASEGVRKWLHTVGLTEKLSDMGYVESDIEKLTKLVFETPGLSLLVSLAPVDGTEDVVRQIYTDSF</sequence>
<protein>
    <submittedName>
        <fullName evidence="4">Iron-containing alcohol dehydrogenase</fullName>
    </submittedName>
</protein>
<evidence type="ECO:0000313" key="4">
    <source>
        <dbReference type="EMBL" id="MCY6482803.1"/>
    </source>
</evidence>
<proteinExistence type="predicted"/>
<keyword evidence="1" id="KW-0560">Oxidoreductase</keyword>
<dbReference type="PANTHER" id="PTHR43633">
    <property type="entry name" value="ALCOHOL DEHYDROGENASE YQHD"/>
    <property type="match status" value="1"/>
</dbReference>
<dbReference type="Gene3D" id="3.40.50.1970">
    <property type="match status" value="1"/>
</dbReference>
<dbReference type="Pfam" id="PF00465">
    <property type="entry name" value="Fe-ADH"/>
    <property type="match status" value="1"/>
</dbReference>
<dbReference type="SUPFAM" id="SSF56796">
    <property type="entry name" value="Dehydroquinate synthase-like"/>
    <property type="match status" value="1"/>
</dbReference>
<keyword evidence="5" id="KW-1185">Reference proteome</keyword>
<name>A0ABT4CUZ9_9CLOT</name>
<dbReference type="InterPro" id="IPR001670">
    <property type="entry name" value="ADH_Fe/GldA"/>
</dbReference>
<dbReference type="Proteomes" id="UP001078443">
    <property type="component" value="Unassembled WGS sequence"/>
</dbReference>
<reference evidence="4" key="1">
    <citation type="submission" date="2022-12" db="EMBL/GenBank/DDBJ databases">
        <authorList>
            <person name="Wang J."/>
        </authorList>
    </citation>
    <scope>NUCLEOTIDE SEQUENCE</scope>
    <source>
        <strain evidence="4">HY-45-18</strain>
    </source>
</reference>
<dbReference type="Pfam" id="PF25137">
    <property type="entry name" value="ADH_Fe_C"/>
    <property type="match status" value="1"/>
</dbReference>
<comment type="caution">
    <text evidence="4">The sequence shown here is derived from an EMBL/GenBank/DDBJ whole genome shotgun (WGS) entry which is preliminary data.</text>
</comment>
<gene>
    <name evidence="4" type="ORF">OW763_00325</name>
</gene>
<feature type="domain" description="Fe-containing alcohol dehydrogenase-like C-terminal" evidence="3">
    <location>
        <begin position="203"/>
        <end position="396"/>
    </location>
</feature>
<dbReference type="CDD" id="cd08186">
    <property type="entry name" value="Fe-ADH-like"/>
    <property type="match status" value="1"/>
</dbReference>
<dbReference type="InterPro" id="IPR044731">
    <property type="entry name" value="BDH-like"/>
</dbReference>
<accession>A0ABT4CUZ9</accession>
<dbReference type="Gene3D" id="1.20.1090.10">
    <property type="entry name" value="Dehydroquinate synthase-like - alpha domain"/>
    <property type="match status" value="1"/>
</dbReference>
<evidence type="ECO:0000256" key="1">
    <source>
        <dbReference type="ARBA" id="ARBA00023002"/>
    </source>
</evidence>
<dbReference type="InterPro" id="IPR045910">
    <property type="entry name" value="AdhA-like"/>
</dbReference>
<dbReference type="InterPro" id="IPR056798">
    <property type="entry name" value="ADH_Fe_C"/>
</dbReference>
<dbReference type="EMBL" id="JAPQER010000001">
    <property type="protein sequence ID" value="MCY6482803.1"/>
    <property type="molecule type" value="Genomic_DNA"/>
</dbReference>
<evidence type="ECO:0000259" key="2">
    <source>
        <dbReference type="Pfam" id="PF00465"/>
    </source>
</evidence>
<feature type="domain" description="Alcohol dehydrogenase iron-type/glycerol dehydrogenase GldA" evidence="2">
    <location>
        <begin position="18"/>
        <end position="190"/>
    </location>
</feature>
<evidence type="ECO:0000259" key="3">
    <source>
        <dbReference type="Pfam" id="PF25137"/>
    </source>
</evidence>